<evidence type="ECO:0000256" key="1">
    <source>
        <dbReference type="SAM" id="Phobius"/>
    </source>
</evidence>
<feature type="non-terminal residue" evidence="2">
    <location>
        <position position="74"/>
    </location>
</feature>
<keyword evidence="1" id="KW-0472">Membrane</keyword>
<evidence type="ECO:0000313" key="2">
    <source>
        <dbReference type="EMBL" id="VAW23617.1"/>
    </source>
</evidence>
<dbReference type="PANTHER" id="PTHR35335">
    <property type="entry name" value="UPF0716 PROTEIN FXSA"/>
    <property type="match status" value="1"/>
</dbReference>
<proteinExistence type="predicted"/>
<dbReference type="InterPro" id="IPR007313">
    <property type="entry name" value="FxsA"/>
</dbReference>
<reference evidence="2" key="1">
    <citation type="submission" date="2018-06" db="EMBL/GenBank/DDBJ databases">
        <authorList>
            <person name="Zhirakovskaya E."/>
        </authorList>
    </citation>
    <scope>NUCLEOTIDE SEQUENCE</scope>
</reference>
<organism evidence="2">
    <name type="scientific">hydrothermal vent metagenome</name>
    <dbReference type="NCBI Taxonomy" id="652676"/>
    <lineage>
        <taxon>unclassified sequences</taxon>
        <taxon>metagenomes</taxon>
        <taxon>ecological metagenomes</taxon>
    </lineage>
</organism>
<feature type="transmembrane region" description="Helical" evidence="1">
    <location>
        <begin position="34"/>
        <end position="55"/>
    </location>
</feature>
<gene>
    <name evidence="2" type="ORF">MNBD_ALPHA11-2396</name>
</gene>
<keyword evidence="1" id="KW-0812">Transmembrane</keyword>
<dbReference type="EMBL" id="UOEQ01000477">
    <property type="protein sequence ID" value="VAW23617.1"/>
    <property type="molecule type" value="Genomic_DNA"/>
</dbReference>
<evidence type="ECO:0008006" key="3">
    <source>
        <dbReference type="Google" id="ProtNLM"/>
    </source>
</evidence>
<dbReference type="Pfam" id="PF04186">
    <property type="entry name" value="FxsA"/>
    <property type="match status" value="1"/>
</dbReference>
<dbReference type="GO" id="GO:0016020">
    <property type="term" value="C:membrane"/>
    <property type="evidence" value="ECO:0007669"/>
    <property type="project" value="InterPro"/>
</dbReference>
<name>A0A3B0UEA2_9ZZZZ</name>
<keyword evidence="1" id="KW-1133">Transmembrane helix</keyword>
<dbReference type="PANTHER" id="PTHR35335:SF1">
    <property type="entry name" value="UPF0716 PROTEIN FXSA"/>
    <property type="match status" value="1"/>
</dbReference>
<accession>A0A3B0UEA2</accession>
<dbReference type="AlphaFoldDB" id="A0A3B0UEA2"/>
<protein>
    <recommendedName>
        <fullName evidence="3">Exlusion protein FxsA</fullName>
    </recommendedName>
</protein>
<sequence length="74" mass="7866">MGKLLFFVFLAVPILEIGIFIAMGQAIGLLPTLAWVVVTALIGSYVIKVQGLSLINEIQQLMGAGVLPARQIAD</sequence>
<dbReference type="NCBIfam" id="NF008528">
    <property type="entry name" value="PRK11463.1-2"/>
    <property type="match status" value="1"/>
</dbReference>